<dbReference type="InterPro" id="IPR011009">
    <property type="entry name" value="Kinase-like_dom_sf"/>
</dbReference>
<evidence type="ECO:0000256" key="3">
    <source>
        <dbReference type="ARBA" id="ARBA00023274"/>
    </source>
</evidence>
<name>A0A9W9N8Y3_9EURO</name>
<reference evidence="8" key="1">
    <citation type="submission" date="2022-11" db="EMBL/GenBank/DDBJ databases">
        <authorList>
            <person name="Petersen C."/>
        </authorList>
    </citation>
    <scope>NUCLEOTIDE SEQUENCE</scope>
    <source>
        <strain evidence="8">IBT 20477</strain>
    </source>
</reference>
<evidence type="ECO:0000313" key="9">
    <source>
        <dbReference type="Proteomes" id="UP001150942"/>
    </source>
</evidence>
<dbReference type="Pfam" id="PF00832">
    <property type="entry name" value="Ribosomal_L39"/>
    <property type="match status" value="1"/>
</dbReference>
<organism evidence="8 9">
    <name type="scientific">Penicillium cf. viridicatum</name>
    <dbReference type="NCBI Taxonomy" id="2972119"/>
    <lineage>
        <taxon>Eukaryota</taxon>
        <taxon>Fungi</taxon>
        <taxon>Dikarya</taxon>
        <taxon>Ascomycota</taxon>
        <taxon>Pezizomycotina</taxon>
        <taxon>Eurotiomycetes</taxon>
        <taxon>Eurotiomycetidae</taxon>
        <taxon>Eurotiales</taxon>
        <taxon>Aspergillaceae</taxon>
        <taxon>Penicillium</taxon>
    </lineage>
</organism>
<dbReference type="InterPro" id="IPR000077">
    <property type="entry name" value="Ribosomal_eL39"/>
</dbReference>
<evidence type="ECO:0000256" key="6">
    <source>
        <dbReference type="SAM" id="MobiDB-lite"/>
    </source>
</evidence>
<dbReference type="Gene3D" id="1.10.1620.10">
    <property type="entry name" value="Ribosomal protein L39e"/>
    <property type="match status" value="1"/>
</dbReference>
<dbReference type="Gene3D" id="3.90.1200.10">
    <property type="match status" value="1"/>
</dbReference>
<evidence type="ECO:0000313" key="8">
    <source>
        <dbReference type="EMBL" id="KAJ5214704.1"/>
    </source>
</evidence>
<evidence type="ECO:0000259" key="7">
    <source>
        <dbReference type="Pfam" id="PF01636"/>
    </source>
</evidence>
<accession>A0A9W9N8Y3</accession>
<keyword evidence="2" id="KW-0689">Ribosomal protein</keyword>
<dbReference type="InterPro" id="IPR002575">
    <property type="entry name" value="Aminoglycoside_PTrfase"/>
</dbReference>
<dbReference type="Proteomes" id="UP001150942">
    <property type="component" value="Unassembled WGS sequence"/>
</dbReference>
<feature type="domain" description="Aminoglycoside phosphotransferase" evidence="7">
    <location>
        <begin position="66"/>
        <end position="229"/>
    </location>
</feature>
<gene>
    <name evidence="8" type="ORF">N7449_001873</name>
</gene>
<evidence type="ECO:0000256" key="1">
    <source>
        <dbReference type="ARBA" id="ARBA00009339"/>
    </source>
</evidence>
<sequence>MEPMMCPFSDPHSRDLEGDIPLDGKDLDAITDETLATLLESAPVLHDTKVVRLSQHLVMKGGILTPRTQYFATKGYLMIDFIAGQPLGECWNDLTYDNQRQIAMQVADMIKEMQSVAILQPDPLGGGPFRGRFFIDYSVGPFKDSVEVQDWFNHKLDICKRVNQCPKDIPPFQFGKLVIPHHDTSPRNLILDQDGKVWLIDWADAGAYPPAFESVALLAQQFFTGFNEAVLSLIPQFPEEERQLDSITYGEAKPCRTQTIHTRRSITSSVHPTSSPSRSTLQDAGMLPPCSRNSRKILSPSSPSPSPSNKTFRTKQKLAKAQRQNRPIPQWIRLRTGNTIRYNAKRRHWRKSTLKV</sequence>
<feature type="compositionally biased region" description="Low complexity" evidence="6">
    <location>
        <begin position="265"/>
        <end position="280"/>
    </location>
</feature>
<dbReference type="GO" id="GO:0022625">
    <property type="term" value="C:cytosolic large ribosomal subunit"/>
    <property type="evidence" value="ECO:0007669"/>
    <property type="project" value="TreeGrafter"/>
</dbReference>
<keyword evidence="3" id="KW-0687">Ribonucleoprotein</keyword>
<keyword evidence="9" id="KW-1185">Reference proteome</keyword>
<evidence type="ECO:0000256" key="5">
    <source>
        <dbReference type="ARBA" id="ARBA00035339"/>
    </source>
</evidence>
<dbReference type="GO" id="GO:0006412">
    <property type="term" value="P:translation"/>
    <property type="evidence" value="ECO:0007669"/>
    <property type="project" value="InterPro"/>
</dbReference>
<dbReference type="InterPro" id="IPR023626">
    <property type="entry name" value="Ribosomal_eL39_dom_sf"/>
</dbReference>
<comment type="similarity">
    <text evidence="1">Belongs to the eukaryotic ribosomal protein eL39 family.</text>
</comment>
<dbReference type="HAMAP" id="MF_00629">
    <property type="entry name" value="Ribosomal_eL39"/>
    <property type="match status" value="1"/>
</dbReference>
<dbReference type="FunFam" id="1.10.1620.10:FF:000001">
    <property type="entry name" value="60S ribosomal protein-like L39"/>
    <property type="match status" value="1"/>
</dbReference>
<reference evidence="8" key="2">
    <citation type="journal article" date="2023" name="IMA Fungus">
        <title>Comparative genomic study of the Penicillium genus elucidates a diverse pangenome and 15 lateral gene transfer events.</title>
        <authorList>
            <person name="Petersen C."/>
            <person name="Sorensen T."/>
            <person name="Nielsen M.R."/>
            <person name="Sondergaard T.E."/>
            <person name="Sorensen J.L."/>
            <person name="Fitzpatrick D.A."/>
            <person name="Frisvad J.C."/>
            <person name="Nielsen K.L."/>
        </authorList>
    </citation>
    <scope>NUCLEOTIDE SEQUENCE</scope>
    <source>
        <strain evidence="8">IBT 20477</strain>
    </source>
</reference>
<dbReference type="OrthoDB" id="3250044at2759"/>
<dbReference type="SUPFAM" id="SSF56112">
    <property type="entry name" value="Protein kinase-like (PK-like)"/>
    <property type="match status" value="1"/>
</dbReference>
<protein>
    <recommendedName>
        <fullName evidence="4">Large ribosomal subunit protein eL39</fullName>
    </recommendedName>
    <alternativeName>
        <fullName evidence="5">60S ribosomal protein L39</fullName>
    </alternativeName>
</protein>
<dbReference type="GO" id="GO:0003735">
    <property type="term" value="F:structural constituent of ribosome"/>
    <property type="evidence" value="ECO:0007669"/>
    <property type="project" value="InterPro"/>
</dbReference>
<evidence type="ECO:0000256" key="4">
    <source>
        <dbReference type="ARBA" id="ARBA00035234"/>
    </source>
</evidence>
<proteinExistence type="inferred from homology"/>
<dbReference type="Pfam" id="PF01636">
    <property type="entry name" value="APH"/>
    <property type="match status" value="1"/>
</dbReference>
<dbReference type="EMBL" id="JAPQKQ010000001">
    <property type="protein sequence ID" value="KAJ5214704.1"/>
    <property type="molecule type" value="Genomic_DNA"/>
</dbReference>
<feature type="region of interest" description="Disordered" evidence="6">
    <location>
        <begin position="258"/>
        <end position="328"/>
    </location>
</feature>
<dbReference type="SUPFAM" id="SSF48662">
    <property type="entry name" value="Ribosomal protein L39e"/>
    <property type="match status" value="1"/>
</dbReference>
<dbReference type="PANTHER" id="PTHR19970">
    <property type="entry name" value="RIBOSOMAL PROTEIN L39E"/>
    <property type="match status" value="1"/>
</dbReference>
<dbReference type="AlphaFoldDB" id="A0A9W9N8Y3"/>
<evidence type="ECO:0000256" key="2">
    <source>
        <dbReference type="ARBA" id="ARBA00022980"/>
    </source>
</evidence>
<comment type="caution">
    <text evidence="8">The sequence shown here is derived from an EMBL/GenBank/DDBJ whole genome shotgun (WGS) entry which is preliminary data.</text>
</comment>
<dbReference type="PANTHER" id="PTHR19970:SF0">
    <property type="entry name" value="LARGE RIBOSOMAL SUBUNIT PROTEIN EL39"/>
    <property type="match status" value="1"/>
</dbReference>